<reference evidence="16 17" key="1">
    <citation type="submission" date="2022-10" db="EMBL/GenBank/DDBJ databases">
        <title>Marinomonas transparenta sp. nov. and Marinomonas sargassi sp. nov., isolated from marine alga (Sargassum natans (L.) Gaillon).</title>
        <authorList>
            <person name="Wang Y."/>
        </authorList>
    </citation>
    <scope>NUCLEOTIDE SEQUENCE [LARGE SCALE GENOMIC DNA]</scope>
    <source>
        <strain evidence="16 17">C2222</strain>
    </source>
</reference>
<evidence type="ECO:0000256" key="8">
    <source>
        <dbReference type="ARBA" id="ARBA00023136"/>
    </source>
</evidence>
<dbReference type="InterPro" id="IPR001775">
    <property type="entry name" value="GspD/PilQ"/>
</dbReference>
<evidence type="ECO:0000313" key="17">
    <source>
        <dbReference type="Proteomes" id="UP001209713"/>
    </source>
</evidence>
<dbReference type="Pfam" id="PF00263">
    <property type="entry name" value="Secretin"/>
    <property type="match status" value="1"/>
</dbReference>
<evidence type="ECO:0000256" key="6">
    <source>
        <dbReference type="ARBA" id="ARBA00022729"/>
    </source>
</evidence>
<evidence type="ECO:0000256" key="9">
    <source>
        <dbReference type="ARBA" id="ARBA00023237"/>
    </source>
</evidence>
<dbReference type="Pfam" id="PF03958">
    <property type="entry name" value="Secretin_N"/>
    <property type="match status" value="3"/>
</dbReference>
<keyword evidence="8" id="KW-0472">Membrane</keyword>
<dbReference type="NCBIfam" id="TIGR02517">
    <property type="entry name" value="type_II_gspD"/>
    <property type="match status" value="1"/>
</dbReference>
<dbReference type="InterPro" id="IPR013356">
    <property type="entry name" value="T2SS_GspD"/>
</dbReference>
<dbReference type="EMBL" id="JAOVZB010000001">
    <property type="protein sequence ID" value="MCV2401452.1"/>
    <property type="molecule type" value="Genomic_DNA"/>
</dbReference>
<feature type="compositionally biased region" description="Low complexity" evidence="11">
    <location>
        <begin position="221"/>
        <end position="238"/>
    </location>
</feature>
<evidence type="ECO:0000256" key="1">
    <source>
        <dbReference type="ARBA" id="ARBA00004442"/>
    </source>
</evidence>
<feature type="domain" description="Type II/III secretion system secretin-like" evidence="13">
    <location>
        <begin position="434"/>
        <end position="594"/>
    </location>
</feature>
<keyword evidence="9" id="KW-0998">Cell outer membrane</keyword>
<gene>
    <name evidence="16" type="primary">gspD</name>
    <name evidence="16" type="ORF">OFY17_01020</name>
</gene>
<evidence type="ECO:0000259" key="15">
    <source>
        <dbReference type="Pfam" id="PF21305"/>
    </source>
</evidence>
<dbReference type="InterPro" id="IPR050810">
    <property type="entry name" value="Bact_Secretion_Sys_Channel"/>
</dbReference>
<organism evidence="16 17">
    <name type="scientific">Marinomonas sargassi</name>
    <dbReference type="NCBI Taxonomy" id="2984494"/>
    <lineage>
        <taxon>Bacteria</taxon>
        <taxon>Pseudomonadati</taxon>
        <taxon>Pseudomonadota</taxon>
        <taxon>Gammaproteobacteria</taxon>
        <taxon>Oceanospirillales</taxon>
        <taxon>Oceanospirillaceae</taxon>
        <taxon>Marinomonas</taxon>
    </lineage>
</organism>
<feature type="chain" id="PRO_5046625212" evidence="12">
    <location>
        <begin position="27"/>
        <end position="632"/>
    </location>
</feature>
<dbReference type="InterPro" id="IPR049371">
    <property type="entry name" value="GspD-like_N0"/>
</dbReference>
<feature type="domain" description="GspD-like N0" evidence="15">
    <location>
        <begin position="43"/>
        <end position="111"/>
    </location>
</feature>
<dbReference type="Gene3D" id="3.30.1370.120">
    <property type="match status" value="3"/>
</dbReference>
<keyword evidence="4" id="KW-1134">Transmembrane beta strand</keyword>
<comment type="similarity">
    <text evidence="2">Belongs to the bacterial secretin family. GSP D subfamily.</text>
</comment>
<evidence type="ECO:0000256" key="5">
    <source>
        <dbReference type="ARBA" id="ARBA00022692"/>
    </source>
</evidence>
<sequence length="632" mass="67938">MKLINTTLNILALILATFTMSSPLLAEGALEKNNLQLSPTWTINHKSVDIRAFLNQVSSITGKTFIIDPNVTGKISILSDKSLDKEGVIQLFFSVLSVHGYTAIQTESGIKILPENKAKSNGIYFDEEGKVTGSILITQIIPIQNAVASDLVPILRPLIPSFGHIASANDMNALIVSDHAENIRELEKLIQNLDKATDLNIRVVNLKHAWASDMLETLSSISGGSQNSSEQSNQGAANGTKVTADERTNRLILQGKDENLNNLEALISELDVETTRSSRLHVIPLRYADAETTATLISSLLSNPSSTEEQNTASMVVADKDVNQLVVRADPSIMGEISPVIEEMDVPRAQVKIDAVIAEINMDNIEEAGIQWLLGGTDGTSTPVAGTNFTSAGNSISSIATSIASGTPTLTNGGTIGAVFSDGKFNLGGILQAIDSSSAANLLSNPSITVMDNKIGKVLVGQNIPVETGSYNDTTGNPFTITERQDVGLTLQVTPHINANNEVRLEVSQVVEAVSSEVSTLGFITTKREIVTDVIVPDGEVLFLGGLFKNDEEVINQKVPVLGDIPLFGALFRSSSTQLVSQNLVVYIRPTILRDRKHIKAVTENSYRQFKSIEMRLPSGETRPATVEGLFN</sequence>
<dbReference type="InterPro" id="IPR005644">
    <property type="entry name" value="NolW-like"/>
</dbReference>
<keyword evidence="3 10" id="KW-0813">Transport</keyword>
<comment type="subcellular location">
    <subcellularLocation>
        <location evidence="1 10">Cell outer membrane</location>
    </subcellularLocation>
</comment>
<evidence type="ECO:0000256" key="10">
    <source>
        <dbReference type="RuleBase" id="RU004004"/>
    </source>
</evidence>
<protein>
    <submittedName>
        <fullName evidence="16">Type II secretion system secretin GspD</fullName>
    </submittedName>
</protein>
<feature type="signal peptide" evidence="12">
    <location>
        <begin position="1"/>
        <end position="26"/>
    </location>
</feature>
<accession>A0ABT2YNJ3</accession>
<evidence type="ECO:0000256" key="3">
    <source>
        <dbReference type="ARBA" id="ARBA00022448"/>
    </source>
</evidence>
<name>A0ABT2YNJ3_9GAMM</name>
<dbReference type="Pfam" id="PF21305">
    <property type="entry name" value="type_II_gspD_N0"/>
    <property type="match status" value="1"/>
</dbReference>
<evidence type="ECO:0000313" key="16">
    <source>
        <dbReference type="EMBL" id="MCV2401452.1"/>
    </source>
</evidence>
<dbReference type="PANTHER" id="PTHR30332">
    <property type="entry name" value="PROBABLE GENERAL SECRETION PATHWAY PROTEIN D"/>
    <property type="match status" value="1"/>
</dbReference>
<keyword evidence="7" id="KW-0653">Protein transport</keyword>
<evidence type="ECO:0000256" key="11">
    <source>
        <dbReference type="SAM" id="MobiDB-lite"/>
    </source>
</evidence>
<dbReference type="Proteomes" id="UP001209713">
    <property type="component" value="Unassembled WGS sequence"/>
</dbReference>
<keyword evidence="5" id="KW-0812">Transmembrane</keyword>
<dbReference type="RefSeq" id="WP_263528828.1">
    <property type="nucleotide sequence ID" value="NZ_JAOVZB010000001.1"/>
</dbReference>
<comment type="caution">
    <text evidence="16">The sequence shown here is derived from an EMBL/GenBank/DDBJ whole genome shotgun (WGS) entry which is preliminary data.</text>
</comment>
<evidence type="ECO:0000256" key="12">
    <source>
        <dbReference type="SAM" id="SignalP"/>
    </source>
</evidence>
<feature type="region of interest" description="Disordered" evidence="11">
    <location>
        <begin position="221"/>
        <end position="243"/>
    </location>
</feature>
<evidence type="ECO:0000259" key="14">
    <source>
        <dbReference type="Pfam" id="PF03958"/>
    </source>
</evidence>
<evidence type="ECO:0000256" key="2">
    <source>
        <dbReference type="ARBA" id="ARBA00006980"/>
    </source>
</evidence>
<feature type="domain" description="NolW-like" evidence="14">
    <location>
        <begin position="138"/>
        <end position="197"/>
    </location>
</feature>
<evidence type="ECO:0000259" key="13">
    <source>
        <dbReference type="Pfam" id="PF00263"/>
    </source>
</evidence>
<evidence type="ECO:0000256" key="7">
    <source>
        <dbReference type="ARBA" id="ARBA00022927"/>
    </source>
</evidence>
<dbReference type="InterPro" id="IPR004846">
    <property type="entry name" value="T2SS/T3SS_dom"/>
</dbReference>
<evidence type="ECO:0000256" key="4">
    <source>
        <dbReference type="ARBA" id="ARBA00022452"/>
    </source>
</evidence>
<keyword evidence="6 12" id="KW-0732">Signal</keyword>
<dbReference type="PRINTS" id="PR00811">
    <property type="entry name" value="BCTERIALGSPD"/>
</dbReference>
<feature type="domain" description="NolW-like" evidence="14">
    <location>
        <begin position="202"/>
        <end position="273"/>
    </location>
</feature>
<keyword evidence="17" id="KW-1185">Reference proteome</keyword>
<dbReference type="PANTHER" id="PTHR30332:SF24">
    <property type="entry name" value="SECRETIN GSPD-RELATED"/>
    <property type="match status" value="1"/>
</dbReference>
<proteinExistence type="inferred from homology"/>
<feature type="domain" description="NolW-like" evidence="14">
    <location>
        <begin position="281"/>
        <end position="350"/>
    </location>
</feature>
<dbReference type="InterPro" id="IPR038591">
    <property type="entry name" value="NolW-like_sf"/>
</dbReference>